<dbReference type="PANTHER" id="PTHR30249">
    <property type="entry name" value="PUTATIVE SEROTONIN TRANSPORTER"/>
    <property type="match status" value="1"/>
</dbReference>
<name>A0A2U0SFV0_9SPHN</name>
<gene>
    <name evidence="6" type="ORF">DD559_13555</name>
</gene>
<dbReference type="RefSeq" id="WP_116469643.1">
    <property type="nucleotide sequence ID" value="NZ_QENQ01000001.1"/>
</dbReference>
<dbReference type="AlphaFoldDB" id="A0A2U0SFV0"/>
<accession>A0A2U0SFV0</accession>
<comment type="subcellular location">
    <subcellularLocation>
        <location evidence="1">Membrane</location>
        <topology evidence="1">Multi-pass membrane protein</topology>
    </subcellularLocation>
</comment>
<proteinExistence type="predicted"/>
<feature type="transmembrane region" description="Helical" evidence="5">
    <location>
        <begin position="98"/>
        <end position="121"/>
    </location>
</feature>
<feature type="transmembrane region" description="Helical" evidence="5">
    <location>
        <begin position="141"/>
        <end position="174"/>
    </location>
</feature>
<dbReference type="GO" id="GO:0016020">
    <property type="term" value="C:membrane"/>
    <property type="evidence" value="ECO:0007669"/>
    <property type="project" value="UniProtKB-SubCell"/>
</dbReference>
<reference evidence="6 7" key="1">
    <citation type="submission" date="2018-05" db="EMBL/GenBank/DDBJ databases">
        <title>Description of Sphingomonas pokkalii sp nov, isolated from the rhizosphere of saline tolerant pokkali rice and its draft genome analysis.</title>
        <authorList>
            <person name="Menon R."/>
            <person name="Kumari S."/>
            <person name="Rameshkumar N."/>
        </authorList>
    </citation>
    <scope>NUCLEOTIDE SEQUENCE [LARGE SCALE GENOMIC DNA]</scope>
    <source>
        <strain evidence="6 7">L3B27</strain>
    </source>
</reference>
<keyword evidence="2 5" id="KW-0812">Transmembrane</keyword>
<feature type="transmembrane region" description="Helical" evidence="5">
    <location>
        <begin position="211"/>
        <end position="232"/>
    </location>
</feature>
<dbReference type="PANTHER" id="PTHR30249:SF0">
    <property type="entry name" value="PLASTIDAL GLYCOLATE_GLYCERATE TRANSLOCATOR 1, CHLOROPLASTIC"/>
    <property type="match status" value="1"/>
</dbReference>
<evidence type="ECO:0000313" key="7">
    <source>
        <dbReference type="Proteomes" id="UP000245890"/>
    </source>
</evidence>
<evidence type="ECO:0000313" key="6">
    <source>
        <dbReference type="EMBL" id="PVX30230.1"/>
    </source>
</evidence>
<keyword evidence="7" id="KW-1185">Reference proteome</keyword>
<feature type="transmembrane region" description="Helical" evidence="5">
    <location>
        <begin position="38"/>
        <end position="56"/>
    </location>
</feature>
<dbReference type="OrthoDB" id="9811701at2"/>
<evidence type="ECO:0008006" key="8">
    <source>
        <dbReference type="Google" id="ProtNLM"/>
    </source>
</evidence>
<feature type="transmembrane region" description="Helical" evidence="5">
    <location>
        <begin position="6"/>
        <end position="26"/>
    </location>
</feature>
<protein>
    <recommendedName>
        <fullName evidence="8">LrgB family protein</fullName>
    </recommendedName>
</protein>
<keyword evidence="4 5" id="KW-0472">Membrane</keyword>
<organism evidence="6 7">
    <name type="scientific">Sphingomonas pokkalii</name>
    <dbReference type="NCBI Taxonomy" id="2175090"/>
    <lineage>
        <taxon>Bacteria</taxon>
        <taxon>Pseudomonadati</taxon>
        <taxon>Pseudomonadota</taxon>
        <taxon>Alphaproteobacteria</taxon>
        <taxon>Sphingomonadales</taxon>
        <taxon>Sphingomonadaceae</taxon>
        <taxon>Sphingomonas</taxon>
    </lineage>
</organism>
<evidence type="ECO:0000256" key="1">
    <source>
        <dbReference type="ARBA" id="ARBA00004141"/>
    </source>
</evidence>
<dbReference type="InterPro" id="IPR007300">
    <property type="entry name" value="CidB/LrgB"/>
</dbReference>
<dbReference type="EMBL" id="QENQ01000001">
    <property type="protein sequence ID" value="PVX30230.1"/>
    <property type="molecule type" value="Genomic_DNA"/>
</dbReference>
<dbReference type="Proteomes" id="UP000245890">
    <property type="component" value="Unassembled WGS sequence"/>
</dbReference>
<comment type="caution">
    <text evidence="6">The sequence shown here is derived from an EMBL/GenBank/DDBJ whole genome shotgun (WGS) entry which is preliminary data.</text>
</comment>
<keyword evidence="3 5" id="KW-1133">Transmembrane helix</keyword>
<evidence type="ECO:0000256" key="5">
    <source>
        <dbReference type="SAM" id="Phobius"/>
    </source>
</evidence>
<dbReference type="Pfam" id="PF04172">
    <property type="entry name" value="LrgB"/>
    <property type="match status" value="1"/>
</dbReference>
<sequence>MSVMWHALQATPLLWLAVTLLVFEGADQLSKRSNRHPLCHPVLLATPVLIAILLTTRTPYPLYAQHTAMLGFLLGPATVGLAVPLWRNRALVRRAAGPLLLALFAGSLTAILSVTGIVWAFGGSAQILATVAPRSVTTPVAMALAAQLGGIPALAAVVVLIAGVFGAMIATPLLDALRLRDYRVRGFAAGVAAHGFGTARAFQVTEIGGTFAGIGMALNAAMTALLLTLWAVL</sequence>
<evidence type="ECO:0000256" key="4">
    <source>
        <dbReference type="ARBA" id="ARBA00023136"/>
    </source>
</evidence>
<feature type="transmembrane region" description="Helical" evidence="5">
    <location>
        <begin position="68"/>
        <end position="86"/>
    </location>
</feature>
<evidence type="ECO:0000256" key="2">
    <source>
        <dbReference type="ARBA" id="ARBA00022692"/>
    </source>
</evidence>
<evidence type="ECO:0000256" key="3">
    <source>
        <dbReference type="ARBA" id="ARBA00022989"/>
    </source>
</evidence>